<dbReference type="EMBL" id="FNIA01000026">
    <property type="protein sequence ID" value="SDN30734.1"/>
    <property type="molecule type" value="Genomic_DNA"/>
</dbReference>
<keyword evidence="1" id="KW-0472">Membrane</keyword>
<keyword evidence="3" id="KW-1185">Reference proteome</keyword>
<gene>
    <name evidence="2" type="ORF">SAMN05192554_1267</name>
</gene>
<feature type="transmembrane region" description="Helical" evidence="1">
    <location>
        <begin position="21"/>
        <end position="44"/>
    </location>
</feature>
<accession>A0A1H0ABP8</accession>
<evidence type="ECO:0000313" key="2">
    <source>
        <dbReference type="EMBL" id="SDN30734.1"/>
    </source>
</evidence>
<organism evidence="2 3">
    <name type="scientific">Haloarchaeobius iranensis</name>
    <dbReference type="NCBI Taxonomy" id="996166"/>
    <lineage>
        <taxon>Archaea</taxon>
        <taxon>Methanobacteriati</taxon>
        <taxon>Methanobacteriota</taxon>
        <taxon>Stenosarchaea group</taxon>
        <taxon>Halobacteria</taxon>
        <taxon>Halobacteriales</taxon>
        <taxon>Halorubellaceae</taxon>
        <taxon>Haloarchaeobius</taxon>
    </lineage>
</organism>
<protein>
    <submittedName>
        <fullName evidence="2">Uncharacterized protein</fullName>
    </submittedName>
</protein>
<evidence type="ECO:0000313" key="3">
    <source>
        <dbReference type="Proteomes" id="UP000199370"/>
    </source>
</evidence>
<dbReference type="Proteomes" id="UP000199370">
    <property type="component" value="Unassembled WGS sequence"/>
</dbReference>
<name>A0A1H0ABP8_9EURY</name>
<keyword evidence="1" id="KW-1133">Transmembrane helix</keyword>
<reference evidence="2 3" key="1">
    <citation type="submission" date="2016-10" db="EMBL/GenBank/DDBJ databases">
        <authorList>
            <person name="de Groot N.N."/>
        </authorList>
    </citation>
    <scope>NUCLEOTIDE SEQUENCE [LARGE SCALE GENOMIC DNA]</scope>
    <source>
        <strain evidence="3">EB21,IBRC-M 10013,KCTC 4048</strain>
    </source>
</reference>
<sequence length="84" mass="9324">MTRAGLSSAWDFAQRSVLMHWLVLPLTALATLTFLLGLVILPAAVVVELVVYYLLVASAVMLVGLGAEWLLRRLLESDEERAYH</sequence>
<evidence type="ECO:0000256" key="1">
    <source>
        <dbReference type="SAM" id="Phobius"/>
    </source>
</evidence>
<dbReference type="RefSeq" id="WP_089735816.1">
    <property type="nucleotide sequence ID" value="NZ_FNIA01000026.1"/>
</dbReference>
<feature type="transmembrane region" description="Helical" evidence="1">
    <location>
        <begin position="50"/>
        <end position="71"/>
    </location>
</feature>
<dbReference type="STRING" id="996166.SAMN05192554_1267"/>
<dbReference type="AlphaFoldDB" id="A0A1H0ABP8"/>
<proteinExistence type="predicted"/>
<keyword evidence="1" id="KW-0812">Transmembrane</keyword>